<evidence type="ECO:0000256" key="1">
    <source>
        <dbReference type="SAM" id="MobiDB-lite"/>
    </source>
</evidence>
<name>A0A401LA07_ASPAW</name>
<feature type="region of interest" description="Disordered" evidence="1">
    <location>
        <begin position="53"/>
        <end position="81"/>
    </location>
</feature>
<evidence type="ECO:0000313" key="2">
    <source>
        <dbReference type="EMBL" id="GCB25488.1"/>
    </source>
</evidence>
<accession>A0A401LA07</accession>
<evidence type="ECO:0000313" key="4">
    <source>
        <dbReference type="Proteomes" id="UP000286921"/>
    </source>
</evidence>
<organism evidence="3 4">
    <name type="scientific">Aspergillus awamori</name>
    <name type="common">Black koji mold</name>
    <dbReference type="NCBI Taxonomy" id="105351"/>
    <lineage>
        <taxon>Eukaryota</taxon>
        <taxon>Fungi</taxon>
        <taxon>Dikarya</taxon>
        <taxon>Ascomycota</taxon>
        <taxon>Pezizomycotina</taxon>
        <taxon>Eurotiomycetes</taxon>
        <taxon>Eurotiomycetidae</taxon>
        <taxon>Eurotiales</taxon>
        <taxon>Aspergillaceae</taxon>
        <taxon>Aspergillus</taxon>
    </lineage>
</organism>
<dbReference type="Proteomes" id="UP000286921">
    <property type="component" value="Unassembled WGS sequence"/>
</dbReference>
<evidence type="ECO:0000313" key="3">
    <source>
        <dbReference type="EMBL" id="GCB28312.1"/>
    </source>
</evidence>
<keyword evidence="4" id="KW-1185">Reference proteome</keyword>
<dbReference type="EMBL" id="BDHI01000021">
    <property type="protein sequence ID" value="GCB25488.1"/>
    <property type="molecule type" value="Genomic_DNA"/>
</dbReference>
<proteinExistence type="predicted"/>
<gene>
    <name evidence="2" type="ORF">AAWM_08373</name>
    <name evidence="3" type="ORF">AAWM_11197</name>
</gene>
<comment type="caution">
    <text evidence="3">The sequence shown here is derived from an EMBL/GenBank/DDBJ whole genome shotgun (WGS) entry which is preliminary data.</text>
</comment>
<reference evidence="3 4" key="1">
    <citation type="submission" date="2016-09" db="EMBL/GenBank/DDBJ databases">
        <title>Aspergillus awamori IFM 58123T.</title>
        <authorList>
            <person name="Kusuya Y."/>
            <person name="Shimizu M."/>
            <person name="Takahashi H."/>
            <person name="Yaguchi T."/>
        </authorList>
    </citation>
    <scope>NUCLEOTIDE SEQUENCE [LARGE SCALE GENOMIC DNA]</scope>
    <source>
        <strain evidence="3 4">IFM 58123</strain>
    </source>
</reference>
<sequence length="122" mass="13251">MNTTSRLDFRRSLPPLEEINTLGSREALRTDERLGGVATAAEGFASIAAHVRQQPEDTSATEPVEDHRNSNVSTELIDGNSAGWTEHVQSAFVGKSRCAKPQGTGTHVFSHLALRGVPEERK</sequence>
<dbReference type="EMBL" id="BDHI01000031">
    <property type="protein sequence ID" value="GCB28312.1"/>
    <property type="molecule type" value="Genomic_DNA"/>
</dbReference>
<dbReference type="AlphaFoldDB" id="A0A401LA07"/>
<protein>
    <submittedName>
        <fullName evidence="3">Uncharacterized protein</fullName>
    </submittedName>
</protein>